<dbReference type="PANTHER" id="PTHR36699">
    <property type="entry name" value="LD-TRANSPEPTIDASE"/>
    <property type="match status" value="1"/>
</dbReference>
<evidence type="ECO:0000259" key="9">
    <source>
        <dbReference type="PROSITE" id="PS52029"/>
    </source>
</evidence>
<dbReference type="AlphaFoldDB" id="A0A7W8DQQ3"/>
<keyword evidence="4 7" id="KW-0133">Cell shape</keyword>
<keyword evidence="11" id="KW-1185">Reference proteome</keyword>
<evidence type="ECO:0000256" key="8">
    <source>
        <dbReference type="SAM" id="SignalP"/>
    </source>
</evidence>
<sequence length="279" mass="31323">MKLKTFWILLSVAVVLAFFGAKPAQTMCIDCTFAPSLPGVSTWLSSPSTMKLPYPPPPSPEEWRLLKPDERLKHTRERVLEPLTQELMERDLQLGASTFLRVFKESRELELWLESQRGWKLFRKYPIAAMSGALGPKLKEGDGQAPEGFYGVTKSRLNPGSSFHLSFNIGYPNAYDVMQGRTGSFIMVHGGEVSIGCFAMTDPLIEEIYLIVQAALTNGQDEVPVHVFPFPVTEERLAAESKNAANAFWQELRPGYEAFERNHTPPTIEVQKGCYVLQP</sequence>
<evidence type="ECO:0000256" key="4">
    <source>
        <dbReference type="ARBA" id="ARBA00022960"/>
    </source>
</evidence>
<dbReference type="InterPro" id="IPR005490">
    <property type="entry name" value="LD_TPept_cat_dom"/>
</dbReference>
<gene>
    <name evidence="10" type="ORF">HNQ64_003318</name>
</gene>
<evidence type="ECO:0000256" key="1">
    <source>
        <dbReference type="ARBA" id="ARBA00004752"/>
    </source>
</evidence>
<accession>A0A7W8DQQ3</accession>
<feature type="active site" description="Nucleophile" evidence="7">
    <location>
        <position position="197"/>
    </location>
</feature>
<evidence type="ECO:0000256" key="3">
    <source>
        <dbReference type="ARBA" id="ARBA00022679"/>
    </source>
</evidence>
<feature type="signal peptide" evidence="8">
    <location>
        <begin position="1"/>
        <end position="24"/>
    </location>
</feature>
<dbReference type="RefSeq" id="WP_246431072.1">
    <property type="nucleotide sequence ID" value="NZ_JACHIF010000007.1"/>
</dbReference>
<evidence type="ECO:0000313" key="10">
    <source>
        <dbReference type="EMBL" id="MBB5039049.1"/>
    </source>
</evidence>
<dbReference type="CDD" id="cd16913">
    <property type="entry name" value="YkuD_like"/>
    <property type="match status" value="1"/>
</dbReference>
<evidence type="ECO:0000256" key="7">
    <source>
        <dbReference type="PROSITE-ProRule" id="PRU01373"/>
    </source>
</evidence>
<dbReference type="Proteomes" id="UP000534294">
    <property type="component" value="Unassembled WGS sequence"/>
</dbReference>
<evidence type="ECO:0000256" key="6">
    <source>
        <dbReference type="ARBA" id="ARBA00023316"/>
    </source>
</evidence>
<dbReference type="GO" id="GO:0071555">
    <property type="term" value="P:cell wall organization"/>
    <property type="evidence" value="ECO:0007669"/>
    <property type="project" value="UniProtKB-UniRule"/>
</dbReference>
<name>A0A7W8DQQ3_9BACT</name>
<proteinExistence type="inferred from homology"/>
<dbReference type="InterPro" id="IPR038063">
    <property type="entry name" value="Transpep_catalytic_dom"/>
</dbReference>
<dbReference type="GO" id="GO:0004180">
    <property type="term" value="F:carboxypeptidase activity"/>
    <property type="evidence" value="ECO:0007669"/>
    <property type="project" value="UniProtKB-ARBA"/>
</dbReference>
<dbReference type="GO" id="GO:0008360">
    <property type="term" value="P:regulation of cell shape"/>
    <property type="evidence" value="ECO:0007669"/>
    <property type="project" value="UniProtKB-UniRule"/>
</dbReference>
<dbReference type="SUPFAM" id="SSF141523">
    <property type="entry name" value="L,D-transpeptidase catalytic domain-like"/>
    <property type="match status" value="1"/>
</dbReference>
<dbReference type="PROSITE" id="PS52029">
    <property type="entry name" value="LD_TPASE"/>
    <property type="match status" value="1"/>
</dbReference>
<keyword evidence="6 7" id="KW-0961">Cell wall biogenesis/degradation</keyword>
<comment type="similarity">
    <text evidence="2">Belongs to the YkuD family.</text>
</comment>
<dbReference type="PANTHER" id="PTHR36699:SF1">
    <property type="entry name" value="L,D-TRANSPEPTIDASE YAFK-RELATED"/>
    <property type="match status" value="1"/>
</dbReference>
<keyword evidence="5 7" id="KW-0573">Peptidoglycan synthesis</keyword>
<keyword evidence="3" id="KW-0808">Transferase</keyword>
<evidence type="ECO:0000256" key="2">
    <source>
        <dbReference type="ARBA" id="ARBA00005992"/>
    </source>
</evidence>
<keyword evidence="8" id="KW-0732">Signal</keyword>
<dbReference type="Pfam" id="PF03734">
    <property type="entry name" value="YkuD"/>
    <property type="match status" value="1"/>
</dbReference>
<comment type="pathway">
    <text evidence="1 7">Cell wall biogenesis; peptidoglycan biosynthesis.</text>
</comment>
<dbReference type="EMBL" id="JACHIF010000007">
    <property type="protein sequence ID" value="MBB5039049.1"/>
    <property type="molecule type" value="Genomic_DNA"/>
</dbReference>
<feature type="domain" description="L,D-TPase catalytic" evidence="9">
    <location>
        <begin position="98"/>
        <end position="228"/>
    </location>
</feature>
<dbReference type="GO" id="GO:0009252">
    <property type="term" value="P:peptidoglycan biosynthetic process"/>
    <property type="evidence" value="ECO:0007669"/>
    <property type="project" value="UniProtKB-UniPathway"/>
</dbReference>
<evidence type="ECO:0000313" key="11">
    <source>
        <dbReference type="Proteomes" id="UP000534294"/>
    </source>
</evidence>
<organism evidence="10 11">
    <name type="scientific">Prosthecobacter dejongeii</name>
    <dbReference type="NCBI Taxonomy" id="48465"/>
    <lineage>
        <taxon>Bacteria</taxon>
        <taxon>Pseudomonadati</taxon>
        <taxon>Verrucomicrobiota</taxon>
        <taxon>Verrucomicrobiia</taxon>
        <taxon>Verrucomicrobiales</taxon>
        <taxon>Verrucomicrobiaceae</taxon>
        <taxon>Prosthecobacter</taxon>
    </lineage>
</organism>
<protein>
    <submittedName>
        <fullName evidence="10">Murein L,D-transpeptidase YafK</fullName>
    </submittedName>
</protein>
<comment type="caution">
    <text evidence="10">The sequence shown here is derived from an EMBL/GenBank/DDBJ whole genome shotgun (WGS) entry which is preliminary data.</text>
</comment>
<dbReference type="GO" id="GO:0016740">
    <property type="term" value="F:transferase activity"/>
    <property type="evidence" value="ECO:0007669"/>
    <property type="project" value="UniProtKB-KW"/>
</dbReference>
<evidence type="ECO:0000256" key="5">
    <source>
        <dbReference type="ARBA" id="ARBA00022984"/>
    </source>
</evidence>
<feature type="chain" id="PRO_5031094065" evidence="8">
    <location>
        <begin position="25"/>
        <end position="279"/>
    </location>
</feature>
<dbReference type="UniPathway" id="UPA00219"/>
<reference evidence="10 11" key="1">
    <citation type="submission" date="2020-08" db="EMBL/GenBank/DDBJ databases">
        <title>Genomic Encyclopedia of Type Strains, Phase IV (KMG-IV): sequencing the most valuable type-strain genomes for metagenomic binning, comparative biology and taxonomic classification.</title>
        <authorList>
            <person name="Goeker M."/>
        </authorList>
    </citation>
    <scope>NUCLEOTIDE SEQUENCE [LARGE SCALE GENOMIC DNA]</scope>
    <source>
        <strain evidence="10 11">DSM 12251</strain>
    </source>
</reference>
<feature type="active site" description="Proton donor/acceptor" evidence="7">
    <location>
        <position position="189"/>
    </location>
</feature>